<evidence type="ECO:0000313" key="6">
    <source>
        <dbReference type="Proteomes" id="UP000263336"/>
    </source>
</evidence>
<dbReference type="InterPro" id="IPR003593">
    <property type="entry name" value="AAA+_ATPase"/>
</dbReference>
<dbReference type="Proteomes" id="UP000263336">
    <property type="component" value="Unassembled WGS sequence"/>
</dbReference>
<dbReference type="PANTHER" id="PTHR43204:SF1">
    <property type="entry name" value="ABC TRANSPORTER I FAMILY MEMBER 6, CHLOROPLASTIC"/>
    <property type="match status" value="1"/>
</dbReference>
<dbReference type="InterPro" id="IPR010230">
    <property type="entry name" value="FeS-cluster_ATPase_SufC"/>
</dbReference>
<dbReference type="PANTHER" id="PTHR43204">
    <property type="entry name" value="ABC TRANSPORTER I FAMILY MEMBER 6, CHLOROPLASTIC"/>
    <property type="match status" value="1"/>
</dbReference>
<dbReference type="Gene3D" id="3.40.50.300">
    <property type="entry name" value="P-loop containing nucleotide triphosphate hydrolases"/>
    <property type="match status" value="1"/>
</dbReference>
<reference evidence="5 6" key="1">
    <citation type="journal article" date="2018" name="Nat. Biotechnol.">
        <title>A standardized bacterial taxonomy based on genome phylogeny substantially revises the tree of life.</title>
        <authorList>
            <person name="Parks D.H."/>
            <person name="Chuvochina M."/>
            <person name="Waite D.W."/>
            <person name="Rinke C."/>
            <person name="Skarshewski A."/>
            <person name="Chaumeil P.A."/>
            <person name="Hugenholtz P."/>
        </authorList>
    </citation>
    <scope>NUCLEOTIDE SEQUENCE [LARGE SCALE GENOMIC DNA]</scope>
    <source>
        <strain evidence="5">UBA11701</strain>
    </source>
</reference>
<gene>
    <name evidence="5" type="primary">sufC</name>
    <name evidence="5" type="ORF">DEP93_01020</name>
</gene>
<keyword evidence="3" id="KW-0067">ATP-binding</keyword>
<name>A0A3D0ZP21_UNCKA</name>
<dbReference type="Pfam" id="PF00005">
    <property type="entry name" value="ABC_tran"/>
    <property type="match status" value="1"/>
</dbReference>
<dbReference type="EMBL" id="DOZN01000008">
    <property type="protein sequence ID" value="HCC42035.1"/>
    <property type="molecule type" value="Genomic_DNA"/>
</dbReference>
<dbReference type="NCBIfam" id="TIGR01978">
    <property type="entry name" value="sufC"/>
    <property type="match status" value="1"/>
</dbReference>
<evidence type="ECO:0000259" key="4">
    <source>
        <dbReference type="PROSITE" id="PS50893"/>
    </source>
</evidence>
<dbReference type="GO" id="GO:0016887">
    <property type="term" value="F:ATP hydrolysis activity"/>
    <property type="evidence" value="ECO:0007669"/>
    <property type="project" value="InterPro"/>
</dbReference>
<dbReference type="GO" id="GO:0005524">
    <property type="term" value="F:ATP binding"/>
    <property type="evidence" value="ECO:0007669"/>
    <property type="project" value="UniProtKB-KW"/>
</dbReference>
<sequence length="255" mass="28891">MTYSLKIKNLRAGIEHKEILKGVDLMIKPKEVHALMGRNGSGKSTLAQTLMGSPTYKVLEGSAGIFRKDILGLETTERAKNGLFLSFQYPSEIPGVKVYSYLRMIYNKSHEDKLSPRVFREFLAKKMELLEMDPSFSDRFLNEGFSGGEKKRMEMLQMLMLEPKVIILDEVDSGLDIDAIKIVSRAVNYLIEEHNSSVLLITHYSRILNYIKPDFVHVMLDGKIVKTGGEEVASHLEEYGYSSSELNVPAVKHEE</sequence>
<comment type="caution">
    <text evidence="5">The sequence shown here is derived from an EMBL/GenBank/DDBJ whole genome shotgun (WGS) entry which is preliminary data.</text>
</comment>
<evidence type="ECO:0000256" key="1">
    <source>
        <dbReference type="ARBA" id="ARBA00006216"/>
    </source>
</evidence>
<dbReference type="AlphaFoldDB" id="A0A3D0ZP21"/>
<dbReference type="InterPro" id="IPR027417">
    <property type="entry name" value="P-loop_NTPase"/>
</dbReference>
<protein>
    <submittedName>
        <fullName evidence="5">Fe-S cluster assembly ATPase SufC</fullName>
    </submittedName>
</protein>
<dbReference type="InterPro" id="IPR003439">
    <property type="entry name" value="ABC_transporter-like_ATP-bd"/>
</dbReference>
<accession>A0A3D0ZP21</accession>
<dbReference type="PROSITE" id="PS50893">
    <property type="entry name" value="ABC_TRANSPORTER_2"/>
    <property type="match status" value="1"/>
</dbReference>
<evidence type="ECO:0000256" key="3">
    <source>
        <dbReference type="ARBA" id="ARBA00022840"/>
    </source>
</evidence>
<organism evidence="5 6">
    <name type="scientific">candidate division WWE3 bacterium</name>
    <dbReference type="NCBI Taxonomy" id="2053526"/>
    <lineage>
        <taxon>Bacteria</taxon>
        <taxon>Katanobacteria</taxon>
    </lineage>
</organism>
<dbReference type="InterPro" id="IPR017871">
    <property type="entry name" value="ABC_transporter-like_CS"/>
</dbReference>
<dbReference type="CDD" id="cd03217">
    <property type="entry name" value="ABC_FeS_Assembly"/>
    <property type="match status" value="1"/>
</dbReference>
<dbReference type="SUPFAM" id="SSF52540">
    <property type="entry name" value="P-loop containing nucleoside triphosphate hydrolases"/>
    <property type="match status" value="1"/>
</dbReference>
<evidence type="ECO:0000256" key="2">
    <source>
        <dbReference type="ARBA" id="ARBA00022741"/>
    </source>
</evidence>
<dbReference type="SMART" id="SM00382">
    <property type="entry name" value="AAA"/>
    <property type="match status" value="1"/>
</dbReference>
<proteinExistence type="inferred from homology"/>
<keyword evidence="2" id="KW-0547">Nucleotide-binding</keyword>
<comment type="similarity">
    <text evidence="1">Belongs to the ABC transporter superfamily. Ycf16 family.</text>
</comment>
<evidence type="ECO:0000313" key="5">
    <source>
        <dbReference type="EMBL" id="HCC42035.1"/>
    </source>
</evidence>
<dbReference type="PROSITE" id="PS00211">
    <property type="entry name" value="ABC_TRANSPORTER_1"/>
    <property type="match status" value="1"/>
</dbReference>
<feature type="domain" description="ABC transporter" evidence="4">
    <location>
        <begin position="5"/>
        <end position="246"/>
    </location>
</feature>